<evidence type="ECO:0000256" key="1">
    <source>
        <dbReference type="SAM" id="MobiDB-lite"/>
    </source>
</evidence>
<feature type="region of interest" description="Disordered" evidence="1">
    <location>
        <begin position="21"/>
        <end position="41"/>
    </location>
</feature>
<dbReference type="AlphaFoldDB" id="A0A645IYW5"/>
<comment type="caution">
    <text evidence="2">The sequence shown here is derived from an EMBL/GenBank/DDBJ whole genome shotgun (WGS) entry which is preliminary data.</text>
</comment>
<gene>
    <name evidence="2" type="ORF">SDC9_203776</name>
</gene>
<dbReference type="EMBL" id="VSSQ01126061">
    <property type="protein sequence ID" value="MPN56090.1"/>
    <property type="molecule type" value="Genomic_DNA"/>
</dbReference>
<protein>
    <submittedName>
        <fullName evidence="2">Uncharacterized protein</fullName>
    </submittedName>
</protein>
<sequence>MLNTQKRRPTSEGLRFRFQRRDGLSQPGRHRRTQLSGVFHDGPGFCEDVPHQYQRAEKNRTVERKRQLRDVPHDFTNDHIQQRGHQHGEDAARFVQQALPGHGGGPLPVFQPGQGLFLTPRYRSFCGVFH</sequence>
<accession>A0A645IYW5</accession>
<reference evidence="2" key="1">
    <citation type="submission" date="2019-08" db="EMBL/GenBank/DDBJ databases">
        <authorList>
            <person name="Kucharzyk K."/>
            <person name="Murdoch R.W."/>
            <person name="Higgins S."/>
            <person name="Loffler F."/>
        </authorList>
    </citation>
    <scope>NUCLEOTIDE SEQUENCE</scope>
</reference>
<evidence type="ECO:0000313" key="2">
    <source>
        <dbReference type="EMBL" id="MPN56090.1"/>
    </source>
</evidence>
<proteinExistence type="predicted"/>
<organism evidence="2">
    <name type="scientific">bioreactor metagenome</name>
    <dbReference type="NCBI Taxonomy" id="1076179"/>
    <lineage>
        <taxon>unclassified sequences</taxon>
        <taxon>metagenomes</taxon>
        <taxon>ecological metagenomes</taxon>
    </lineage>
</organism>
<name>A0A645IYW5_9ZZZZ</name>